<evidence type="ECO:0000256" key="1">
    <source>
        <dbReference type="SAM" id="MobiDB-lite"/>
    </source>
</evidence>
<evidence type="ECO:0000256" key="2">
    <source>
        <dbReference type="SAM" id="SignalP"/>
    </source>
</evidence>
<dbReference type="RefSeq" id="XP_005748344.1">
    <property type="nucleotide sequence ID" value="XM_005748287.1"/>
</dbReference>
<proteinExistence type="predicted"/>
<organism evidence="3 4">
    <name type="scientific">Pundamilia nyererei</name>
    <dbReference type="NCBI Taxonomy" id="303518"/>
    <lineage>
        <taxon>Eukaryota</taxon>
        <taxon>Metazoa</taxon>
        <taxon>Chordata</taxon>
        <taxon>Craniata</taxon>
        <taxon>Vertebrata</taxon>
        <taxon>Euteleostomi</taxon>
        <taxon>Actinopterygii</taxon>
        <taxon>Neopterygii</taxon>
        <taxon>Teleostei</taxon>
        <taxon>Neoteleostei</taxon>
        <taxon>Acanthomorphata</taxon>
        <taxon>Ovalentaria</taxon>
        <taxon>Cichlomorphae</taxon>
        <taxon>Cichliformes</taxon>
        <taxon>Cichlidae</taxon>
        <taxon>African cichlids</taxon>
        <taxon>Pseudocrenilabrinae</taxon>
        <taxon>Haplochromini</taxon>
        <taxon>Pundamilia</taxon>
    </lineage>
</organism>
<feature type="compositionally biased region" description="Basic and acidic residues" evidence="1">
    <location>
        <begin position="240"/>
        <end position="254"/>
    </location>
</feature>
<dbReference type="AlphaFoldDB" id="A0A9Y3VX10"/>
<sequence>MAARFLIARFLLLYVLSDVDYSSAFPGATSPVQPRAWQGGRGEHDVYGSPRPFQYMRALRPTDPRIYPNVHDQVQVQSPSSYQPRSNIPAHRPMETYPLQPQAHRNHLVAKPRSFDLSLRIPFAQSRDGANPPRYGPSGFIIDNSFNNPGRRHGHDASKLGYQFSLSVPFSRGSPRRQEHHSGHRHRPEEADLGHQRPQVYVPPHTRPHPNEQQQHHHREHHHRDEGRPGRVSAFPEPDGLERPSRPRHPQRDVDPYSGYYNSHMNPTWNDYWWYYHGPHWGHVKHPSSDPWPNFHRSASD</sequence>
<name>A0A9Y3VX10_9CICH</name>
<feature type="signal peptide" evidence="2">
    <location>
        <begin position="1"/>
        <end position="24"/>
    </location>
</feature>
<feature type="region of interest" description="Disordered" evidence="1">
    <location>
        <begin position="125"/>
        <end position="254"/>
    </location>
</feature>
<gene>
    <name evidence="4" type="primary">LOC102212022</name>
</gene>
<keyword evidence="2" id="KW-0732">Signal</keyword>
<reference evidence="4" key="1">
    <citation type="submission" date="2025-08" db="UniProtKB">
        <authorList>
            <consortium name="RefSeq"/>
        </authorList>
    </citation>
    <scope>IDENTIFICATION</scope>
</reference>
<accession>A0A9Y3VX10</accession>
<dbReference type="Proteomes" id="UP000695023">
    <property type="component" value="Unplaced"/>
</dbReference>
<feature type="chain" id="PRO_5041326333" evidence="2">
    <location>
        <begin position="25"/>
        <end position="301"/>
    </location>
</feature>
<evidence type="ECO:0000313" key="4">
    <source>
        <dbReference type="RefSeq" id="XP_005748344.1"/>
    </source>
</evidence>
<dbReference type="GeneID" id="102212022"/>
<evidence type="ECO:0000313" key="3">
    <source>
        <dbReference type="Proteomes" id="UP000695023"/>
    </source>
</evidence>
<keyword evidence="3" id="KW-1185">Reference proteome</keyword>
<protein>
    <submittedName>
        <fullName evidence="4">Uncharacterized protein LOC102212022 isoform X1</fullName>
    </submittedName>
</protein>
<feature type="compositionally biased region" description="Basic and acidic residues" evidence="1">
    <location>
        <begin position="176"/>
        <end position="195"/>
    </location>
</feature>